<feature type="non-terminal residue" evidence="1">
    <location>
        <position position="637"/>
    </location>
</feature>
<proteinExistence type="predicted"/>
<dbReference type="Proteomes" id="UP001150581">
    <property type="component" value="Unassembled WGS sequence"/>
</dbReference>
<reference evidence="1" key="1">
    <citation type="submission" date="2022-07" db="EMBL/GenBank/DDBJ databases">
        <title>Phylogenomic reconstructions and comparative analyses of Kickxellomycotina fungi.</title>
        <authorList>
            <person name="Reynolds N.K."/>
            <person name="Stajich J.E."/>
            <person name="Barry K."/>
            <person name="Grigoriev I.V."/>
            <person name="Crous P."/>
            <person name="Smith M.E."/>
        </authorList>
    </citation>
    <scope>NUCLEOTIDE SEQUENCE</scope>
    <source>
        <strain evidence="1">Benny 63K</strain>
    </source>
</reference>
<dbReference type="EMBL" id="JANBPG010002185">
    <property type="protein sequence ID" value="KAJ1886734.1"/>
    <property type="molecule type" value="Genomic_DNA"/>
</dbReference>
<evidence type="ECO:0000313" key="1">
    <source>
        <dbReference type="EMBL" id="KAJ1886734.1"/>
    </source>
</evidence>
<name>A0ACC1I3S0_9FUNG</name>
<accession>A0ACC1I3S0</accession>
<keyword evidence="2" id="KW-1185">Reference proteome</keyword>
<protein>
    <submittedName>
        <fullName evidence="1">Uncharacterized protein</fullName>
    </submittedName>
</protein>
<sequence>MDSQSASAKVLVAGSVNGSLPDFFAKVAKLDTKYGPFSFLLITGNLFSSSADDNEDVEPLLKNEITVPIMTYAIVGDRPLPPRVDERASLRSGEICNNLVILRGQGILQTSEGVKIAYIGGKYISQQQQIDASAESVIRAEETQDGVAEETADKPAPDADNAENTDIVVDDQVRDLGAAAFNAEAMADLITQVASENEKAFQKTQSQPSIDILLTYDWPFGVLCKDQLGEKVMRAPSASNKISYLNAATMPRYHFAAGEGQFYERLPWKYNDNIKIGRGQAETEAHFTRFIGLGSANSSEHGKQRWFYAMNVNPLQASSQGKVTPNAVPDSCTPNPLYQFAKLNSVLDSRVLDKVISGIDAMQNIDSRDRPNDNSQGRRQPPPVNYVCKICKQPGHWIQDCPSKEEPKRQRTDNLPPAKYVCKKCNQSGHWVSECPDAAANAAAATAKILSNCWFCLSNPDVDQNLMVAIGDEAYMTISKGALVVGGDKDASGFEGHVSPIPGGGHVLIVPITHMDSLRRARDSDSDSDKSLCAEIGRWVGSVAGMFAGYGCIPLVFETCRFFPHVHTTLQIVPIPMAKAATFKDTLNKLCEEDGLEVCEGHPEGHIDGYFAFNDITSMDGKELFIRIPKRGKSFNL</sequence>
<gene>
    <name evidence="1" type="ORF">LPJ66_009479</name>
</gene>
<comment type="caution">
    <text evidence="1">The sequence shown here is derived from an EMBL/GenBank/DDBJ whole genome shotgun (WGS) entry which is preliminary data.</text>
</comment>
<evidence type="ECO:0000313" key="2">
    <source>
        <dbReference type="Proteomes" id="UP001150581"/>
    </source>
</evidence>
<organism evidence="1 2">
    <name type="scientific">Kickxella alabastrina</name>
    <dbReference type="NCBI Taxonomy" id="61397"/>
    <lineage>
        <taxon>Eukaryota</taxon>
        <taxon>Fungi</taxon>
        <taxon>Fungi incertae sedis</taxon>
        <taxon>Zoopagomycota</taxon>
        <taxon>Kickxellomycotina</taxon>
        <taxon>Kickxellomycetes</taxon>
        <taxon>Kickxellales</taxon>
        <taxon>Kickxellaceae</taxon>
        <taxon>Kickxella</taxon>
    </lineage>
</organism>